<keyword evidence="2" id="KW-1185">Reference proteome</keyword>
<proteinExistence type="predicted"/>
<sequence>MSESRIREIRTLGWIRRGMGTDDPEGTWRNGPTDRVAPAEALLLRSAPLLDSAASLFR</sequence>
<evidence type="ECO:0000313" key="2">
    <source>
        <dbReference type="Proteomes" id="UP000663859"/>
    </source>
</evidence>
<accession>A0A8J2BQV8</accession>
<protein>
    <submittedName>
        <fullName evidence="1">Uncharacterized protein</fullName>
    </submittedName>
</protein>
<dbReference type="EMBL" id="CAJNOB010000047">
    <property type="protein sequence ID" value="CAF0703139.1"/>
    <property type="molecule type" value="Genomic_DNA"/>
</dbReference>
<dbReference type="Proteomes" id="UP000663859">
    <property type="component" value="Unassembled WGS sequence"/>
</dbReference>
<organism evidence="1 2">
    <name type="scientific">Candidatus Methylacidithermus pantelleriae</name>
    <dbReference type="NCBI Taxonomy" id="2744239"/>
    <lineage>
        <taxon>Bacteria</taxon>
        <taxon>Pseudomonadati</taxon>
        <taxon>Verrucomicrobiota</taxon>
        <taxon>Methylacidiphilae</taxon>
        <taxon>Methylacidiphilales</taxon>
        <taxon>Methylacidiphilaceae</taxon>
        <taxon>Candidatus Methylacidithermus</taxon>
    </lineage>
</organism>
<reference evidence="1" key="1">
    <citation type="submission" date="2021-02" db="EMBL/GenBank/DDBJ databases">
        <authorList>
            <person name="Cremers G."/>
            <person name="Picone N."/>
        </authorList>
    </citation>
    <scope>NUCLEOTIDE SEQUENCE</scope>
    <source>
        <strain evidence="1">PQ17</strain>
    </source>
</reference>
<name>A0A8J2BQV8_9BACT</name>
<evidence type="ECO:0000313" key="1">
    <source>
        <dbReference type="EMBL" id="CAF0703139.1"/>
    </source>
</evidence>
<dbReference type="AlphaFoldDB" id="A0A8J2BQV8"/>
<gene>
    <name evidence="1" type="ORF">MPNT_510003</name>
</gene>
<comment type="caution">
    <text evidence="1">The sequence shown here is derived from an EMBL/GenBank/DDBJ whole genome shotgun (WGS) entry which is preliminary data.</text>
</comment>